<dbReference type="EMBL" id="CP001016">
    <property type="protein sequence ID" value="ACB94949.1"/>
    <property type="molecule type" value="Genomic_DNA"/>
</dbReference>
<dbReference type="AlphaFoldDB" id="B2IJK7"/>
<dbReference type="HOGENOM" id="CLU_1944509_0_0_5"/>
<reference evidence="2" key="1">
    <citation type="submission" date="2008-03" db="EMBL/GenBank/DDBJ databases">
        <title>Complete sequence of chromosome of Beijerinckia indica subsp. indica ATCC 9039.</title>
        <authorList>
            <consortium name="US DOE Joint Genome Institute"/>
            <person name="Copeland A."/>
            <person name="Lucas S."/>
            <person name="Lapidus A."/>
            <person name="Glavina del Rio T."/>
            <person name="Dalin E."/>
            <person name="Tice H."/>
            <person name="Bruce D."/>
            <person name="Goodwin L."/>
            <person name="Pitluck S."/>
            <person name="LaButti K."/>
            <person name="Schmutz J."/>
            <person name="Larimer F."/>
            <person name="Land M."/>
            <person name="Hauser L."/>
            <person name="Kyrpides N."/>
            <person name="Mikhailova N."/>
            <person name="Dunfield P.F."/>
            <person name="Dedysh S.N."/>
            <person name="Liesack W."/>
            <person name="Saw J.H."/>
            <person name="Alam M."/>
            <person name="Chen Y."/>
            <person name="Murrell J.C."/>
            <person name="Richardson P."/>
        </authorList>
    </citation>
    <scope>NUCLEOTIDE SEQUENCE [LARGE SCALE GENOMIC DNA]</scope>
    <source>
        <strain evidence="2">ATCC 9039 / DSM 1715 / NCIMB 8712</strain>
    </source>
</reference>
<dbReference type="RefSeq" id="WP_012384306.1">
    <property type="nucleotide sequence ID" value="NC_010581.1"/>
</dbReference>
<evidence type="ECO:0000313" key="1">
    <source>
        <dbReference type="EMBL" id="ACB94949.1"/>
    </source>
</evidence>
<evidence type="ECO:0000313" key="2">
    <source>
        <dbReference type="Proteomes" id="UP000001695"/>
    </source>
</evidence>
<sequence>MASVIQDEMLIQESADNLDNYYNRCRGISHRLADALRSQGSVGQVLRCQGLRTEAPDADERWHVLGAQHQWVHFLVQIEGKRIVDLTRRQFFPNCDNPFYQSLEGFTAEWDKIEHEESTFNHRFRGQAG</sequence>
<dbReference type="KEGG" id="bid:Bind_1309"/>
<accession>B2IJK7</accession>
<dbReference type="OrthoDB" id="8447341at2"/>
<protein>
    <submittedName>
        <fullName evidence="1">Uncharacterized protein</fullName>
    </submittedName>
</protein>
<keyword evidence="2" id="KW-1185">Reference proteome</keyword>
<organism evidence="1 2">
    <name type="scientific">Beijerinckia indica subsp. indica (strain ATCC 9039 / DSM 1715 / NCIMB 8712)</name>
    <dbReference type="NCBI Taxonomy" id="395963"/>
    <lineage>
        <taxon>Bacteria</taxon>
        <taxon>Pseudomonadati</taxon>
        <taxon>Pseudomonadota</taxon>
        <taxon>Alphaproteobacteria</taxon>
        <taxon>Hyphomicrobiales</taxon>
        <taxon>Beijerinckiaceae</taxon>
        <taxon>Beijerinckia</taxon>
    </lineage>
</organism>
<gene>
    <name evidence="1" type="ordered locus">Bind_1309</name>
</gene>
<dbReference type="Proteomes" id="UP000001695">
    <property type="component" value="Chromosome"/>
</dbReference>
<dbReference type="eggNOG" id="ENOG50334AV">
    <property type="taxonomic scope" value="Bacteria"/>
</dbReference>
<proteinExistence type="predicted"/>
<name>B2IJK7_BEII9</name>
<reference evidence="1 2" key="2">
    <citation type="journal article" date="2010" name="J. Bacteriol.">
        <title>Complete genome sequence of Beijerinckia indica subsp. indica.</title>
        <authorList>
            <person name="Tamas I."/>
            <person name="Dedysh S.N."/>
            <person name="Liesack W."/>
            <person name="Stott M.B."/>
            <person name="Alam M."/>
            <person name="Murrell J.C."/>
            <person name="Dunfield P.F."/>
        </authorList>
    </citation>
    <scope>NUCLEOTIDE SEQUENCE [LARGE SCALE GENOMIC DNA]</scope>
    <source>
        <strain evidence="2">ATCC 9039 / DSM 1715 / NCIMB 8712</strain>
    </source>
</reference>